<name>A0A0R1PMR1_9LACO</name>
<dbReference type="InterPro" id="IPR003594">
    <property type="entry name" value="HATPase_dom"/>
</dbReference>
<dbReference type="Pfam" id="PF02518">
    <property type="entry name" value="HATPase_c"/>
    <property type="match status" value="1"/>
</dbReference>
<evidence type="ECO:0000259" key="16">
    <source>
        <dbReference type="PROSITE" id="PS50885"/>
    </source>
</evidence>
<dbReference type="Gene3D" id="1.10.287.130">
    <property type="match status" value="1"/>
</dbReference>
<dbReference type="FunFam" id="1.10.287.130:FF:000001">
    <property type="entry name" value="Two-component sensor histidine kinase"/>
    <property type="match status" value="1"/>
</dbReference>
<dbReference type="InterPro" id="IPR005467">
    <property type="entry name" value="His_kinase_dom"/>
</dbReference>
<dbReference type="InterPro" id="IPR003661">
    <property type="entry name" value="HisK_dim/P_dom"/>
</dbReference>
<dbReference type="GO" id="GO:0000155">
    <property type="term" value="F:phosphorelay sensor kinase activity"/>
    <property type="evidence" value="ECO:0007669"/>
    <property type="project" value="InterPro"/>
</dbReference>
<dbReference type="InterPro" id="IPR003660">
    <property type="entry name" value="HAMP_dom"/>
</dbReference>
<keyword evidence="10" id="KW-0067">ATP-binding</keyword>
<evidence type="ECO:0000256" key="2">
    <source>
        <dbReference type="ARBA" id="ARBA00004651"/>
    </source>
</evidence>
<proteinExistence type="predicted"/>
<feature type="domain" description="HAMP" evidence="16">
    <location>
        <begin position="197"/>
        <end position="249"/>
    </location>
</feature>
<dbReference type="EMBL" id="AZEG01000048">
    <property type="protein sequence ID" value="KRL33470.1"/>
    <property type="molecule type" value="Genomic_DNA"/>
</dbReference>
<evidence type="ECO:0000256" key="7">
    <source>
        <dbReference type="ARBA" id="ARBA00022692"/>
    </source>
</evidence>
<accession>A0A0R1PMR1</accession>
<reference evidence="17 18" key="1">
    <citation type="journal article" date="2015" name="Genome Announc.">
        <title>Expanding the biotechnology potential of lactobacilli through comparative genomics of 213 strains and associated genera.</title>
        <authorList>
            <person name="Sun Z."/>
            <person name="Harris H.M."/>
            <person name="McCann A."/>
            <person name="Guo C."/>
            <person name="Argimon S."/>
            <person name="Zhang W."/>
            <person name="Yang X."/>
            <person name="Jeffery I.B."/>
            <person name="Cooney J.C."/>
            <person name="Kagawa T.F."/>
            <person name="Liu W."/>
            <person name="Song Y."/>
            <person name="Salvetti E."/>
            <person name="Wrobel A."/>
            <person name="Rasinkangas P."/>
            <person name="Parkhill J."/>
            <person name="Rea M.C."/>
            <person name="O'Sullivan O."/>
            <person name="Ritari J."/>
            <person name="Douillard F.P."/>
            <person name="Paul Ross R."/>
            <person name="Yang R."/>
            <person name="Briner A.E."/>
            <person name="Felis G.E."/>
            <person name="de Vos W.M."/>
            <person name="Barrangou R."/>
            <person name="Klaenhammer T.R."/>
            <person name="Caufield P.W."/>
            <person name="Cui Y."/>
            <person name="Zhang H."/>
            <person name="O'Toole P.W."/>
        </authorList>
    </citation>
    <scope>NUCLEOTIDE SEQUENCE [LARGE SCALE GENOMIC DNA]</scope>
    <source>
        <strain evidence="17 18">DSM 19971</strain>
    </source>
</reference>
<dbReference type="SUPFAM" id="SSF47384">
    <property type="entry name" value="Homodimeric domain of signal transducing histidine kinase"/>
    <property type="match status" value="1"/>
</dbReference>
<dbReference type="CDD" id="cd00082">
    <property type="entry name" value="HisKA"/>
    <property type="match status" value="1"/>
</dbReference>
<dbReference type="SUPFAM" id="SSF158472">
    <property type="entry name" value="HAMP domain-like"/>
    <property type="match status" value="1"/>
</dbReference>
<dbReference type="PROSITE" id="PS50885">
    <property type="entry name" value="HAMP"/>
    <property type="match status" value="1"/>
</dbReference>
<evidence type="ECO:0000313" key="17">
    <source>
        <dbReference type="EMBL" id="KRL33470.1"/>
    </source>
</evidence>
<dbReference type="CDD" id="cd06225">
    <property type="entry name" value="HAMP"/>
    <property type="match status" value="1"/>
</dbReference>
<dbReference type="SMART" id="SM00388">
    <property type="entry name" value="HisKA"/>
    <property type="match status" value="1"/>
</dbReference>
<evidence type="ECO:0000256" key="3">
    <source>
        <dbReference type="ARBA" id="ARBA00012438"/>
    </source>
</evidence>
<evidence type="ECO:0000256" key="6">
    <source>
        <dbReference type="ARBA" id="ARBA00022679"/>
    </source>
</evidence>
<sequence length="472" mass="52759">MVRIKAAINIMKQRVSHKISVKIGLSFLLMAIAIEMGIFISLFLLVVNTWINEQASSLVKRGENHAHVLTNDFTAQTIKHVVLTEKGDTDMAIIVQSPDGQTLMASQVVNSKMKKHLAKFTSASQGKSEVLHSDWMKKSYLVSKSPIIKKGKLLGNVYMFLSTKQIQKMVFDFSSVFIVLVILTFLITIFATASIAKNLTLPIRAITSETKKIAQGNLSVALSIDSQDELGDLANSIEDMANKLRHTKKERNEFFAAVTHELRTPLTFIKGYTDIASRESVSEGERVKYLSIIRDESARLTHLMDDMMTLVQFEAHNFSIKKSSVLIANLMDDLMKKVAGILNQKNIHLNIIGSQQFEAKLDYARMQQVLINLVINAYKYSPDNSTISIDIEQSPKSFSIQISDEGEGIDAADLPYIFEHFYRVDKSRTRKTGGVGLGLTIVQDIIKLHDGNISVKSKQHGGTTFTIELPYD</sequence>
<feature type="domain" description="Histidine kinase" evidence="15">
    <location>
        <begin position="257"/>
        <end position="472"/>
    </location>
</feature>
<evidence type="ECO:0000259" key="15">
    <source>
        <dbReference type="PROSITE" id="PS50109"/>
    </source>
</evidence>
<protein>
    <recommendedName>
        <fullName evidence="3">histidine kinase</fullName>
        <ecNumber evidence="3">2.7.13.3</ecNumber>
    </recommendedName>
</protein>
<dbReference type="InterPro" id="IPR036097">
    <property type="entry name" value="HisK_dim/P_sf"/>
</dbReference>
<keyword evidence="6" id="KW-0808">Transferase</keyword>
<feature type="transmembrane region" description="Helical" evidence="14">
    <location>
        <begin position="169"/>
        <end position="191"/>
    </location>
</feature>
<dbReference type="Pfam" id="PF00672">
    <property type="entry name" value="HAMP"/>
    <property type="match status" value="1"/>
</dbReference>
<dbReference type="PANTHER" id="PTHR45528:SF1">
    <property type="entry name" value="SENSOR HISTIDINE KINASE CPXA"/>
    <property type="match status" value="1"/>
</dbReference>
<evidence type="ECO:0000256" key="5">
    <source>
        <dbReference type="ARBA" id="ARBA00022553"/>
    </source>
</evidence>
<dbReference type="PATRIC" id="fig|1423812.3.peg.1966"/>
<keyword evidence="8" id="KW-0547">Nucleotide-binding</keyword>
<dbReference type="InterPro" id="IPR050398">
    <property type="entry name" value="HssS/ArlS-like"/>
</dbReference>
<dbReference type="FunFam" id="3.30.565.10:FF:000006">
    <property type="entry name" value="Sensor histidine kinase WalK"/>
    <property type="match status" value="1"/>
</dbReference>
<evidence type="ECO:0000256" key="10">
    <source>
        <dbReference type="ARBA" id="ARBA00022840"/>
    </source>
</evidence>
<dbReference type="Pfam" id="PF00512">
    <property type="entry name" value="HisKA"/>
    <property type="match status" value="1"/>
</dbReference>
<dbReference type="Gene3D" id="3.30.565.10">
    <property type="entry name" value="Histidine kinase-like ATPase, C-terminal domain"/>
    <property type="match status" value="1"/>
</dbReference>
<evidence type="ECO:0000256" key="14">
    <source>
        <dbReference type="SAM" id="Phobius"/>
    </source>
</evidence>
<dbReference type="EC" id="2.7.13.3" evidence="3"/>
<dbReference type="PANTHER" id="PTHR45528">
    <property type="entry name" value="SENSOR HISTIDINE KINASE CPXA"/>
    <property type="match status" value="1"/>
</dbReference>
<keyword evidence="7 14" id="KW-0812">Transmembrane</keyword>
<evidence type="ECO:0000256" key="13">
    <source>
        <dbReference type="ARBA" id="ARBA00023136"/>
    </source>
</evidence>
<keyword evidence="4" id="KW-1003">Cell membrane</keyword>
<keyword evidence="11 14" id="KW-1133">Transmembrane helix</keyword>
<dbReference type="Proteomes" id="UP000051155">
    <property type="component" value="Unassembled WGS sequence"/>
</dbReference>
<evidence type="ECO:0000256" key="9">
    <source>
        <dbReference type="ARBA" id="ARBA00022777"/>
    </source>
</evidence>
<keyword evidence="12" id="KW-0902">Two-component regulatory system</keyword>
<evidence type="ECO:0000256" key="11">
    <source>
        <dbReference type="ARBA" id="ARBA00022989"/>
    </source>
</evidence>
<keyword evidence="9 17" id="KW-0418">Kinase</keyword>
<keyword evidence="5" id="KW-0597">Phosphoprotein</keyword>
<dbReference type="RefSeq" id="WP_056950624.1">
    <property type="nucleotide sequence ID" value="NZ_AZEG01000048.1"/>
</dbReference>
<dbReference type="AlphaFoldDB" id="A0A0R1PMR1"/>
<keyword evidence="13 14" id="KW-0472">Membrane</keyword>
<evidence type="ECO:0000256" key="12">
    <source>
        <dbReference type="ARBA" id="ARBA00023012"/>
    </source>
</evidence>
<evidence type="ECO:0000256" key="1">
    <source>
        <dbReference type="ARBA" id="ARBA00000085"/>
    </source>
</evidence>
<dbReference type="InterPro" id="IPR004358">
    <property type="entry name" value="Sig_transdc_His_kin-like_C"/>
</dbReference>
<dbReference type="PROSITE" id="PS50109">
    <property type="entry name" value="HIS_KIN"/>
    <property type="match status" value="1"/>
</dbReference>
<organism evidence="17 18">
    <name type="scientific">Liquorilactobacillus uvarum DSM 19971</name>
    <dbReference type="NCBI Taxonomy" id="1423812"/>
    <lineage>
        <taxon>Bacteria</taxon>
        <taxon>Bacillati</taxon>
        <taxon>Bacillota</taxon>
        <taxon>Bacilli</taxon>
        <taxon>Lactobacillales</taxon>
        <taxon>Lactobacillaceae</taxon>
        <taxon>Liquorilactobacillus</taxon>
    </lineage>
</organism>
<dbReference type="InterPro" id="IPR036890">
    <property type="entry name" value="HATPase_C_sf"/>
</dbReference>
<feature type="transmembrane region" description="Helical" evidence="14">
    <location>
        <begin position="27"/>
        <end position="51"/>
    </location>
</feature>
<dbReference type="GO" id="GO:0005886">
    <property type="term" value="C:plasma membrane"/>
    <property type="evidence" value="ECO:0007669"/>
    <property type="project" value="UniProtKB-SubCell"/>
</dbReference>
<gene>
    <name evidence="17" type="ORF">FD20_GL001849</name>
</gene>
<dbReference type="SUPFAM" id="SSF55874">
    <property type="entry name" value="ATPase domain of HSP90 chaperone/DNA topoisomerase II/histidine kinase"/>
    <property type="match status" value="1"/>
</dbReference>
<comment type="catalytic activity">
    <reaction evidence="1">
        <text>ATP + protein L-histidine = ADP + protein N-phospho-L-histidine.</text>
        <dbReference type="EC" id="2.7.13.3"/>
    </reaction>
</comment>
<dbReference type="SMART" id="SM00387">
    <property type="entry name" value="HATPase_c"/>
    <property type="match status" value="1"/>
</dbReference>
<evidence type="ECO:0000313" key="18">
    <source>
        <dbReference type="Proteomes" id="UP000051155"/>
    </source>
</evidence>
<dbReference type="STRING" id="1423812.FD20_GL001849"/>
<comment type="subcellular location">
    <subcellularLocation>
        <location evidence="2">Cell membrane</location>
        <topology evidence="2">Multi-pass membrane protein</topology>
    </subcellularLocation>
</comment>
<comment type="caution">
    <text evidence="17">The sequence shown here is derived from an EMBL/GenBank/DDBJ whole genome shotgun (WGS) entry which is preliminary data.</text>
</comment>
<dbReference type="SMART" id="SM00304">
    <property type="entry name" value="HAMP"/>
    <property type="match status" value="1"/>
</dbReference>
<evidence type="ECO:0000256" key="4">
    <source>
        <dbReference type="ARBA" id="ARBA00022475"/>
    </source>
</evidence>
<dbReference type="CDD" id="cd00075">
    <property type="entry name" value="HATPase"/>
    <property type="match status" value="1"/>
</dbReference>
<dbReference type="PRINTS" id="PR00344">
    <property type="entry name" value="BCTRLSENSOR"/>
</dbReference>
<dbReference type="GO" id="GO:0005524">
    <property type="term" value="F:ATP binding"/>
    <property type="evidence" value="ECO:0007669"/>
    <property type="project" value="UniProtKB-KW"/>
</dbReference>
<dbReference type="Gene3D" id="6.10.340.10">
    <property type="match status" value="1"/>
</dbReference>
<evidence type="ECO:0000256" key="8">
    <source>
        <dbReference type="ARBA" id="ARBA00022741"/>
    </source>
</evidence>
<keyword evidence="18" id="KW-1185">Reference proteome</keyword>